<dbReference type="PROSITE" id="PS00107">
    <property type="entry name" value="PROTEIN_KINASE_ATP"/>
    <property type="match status" value="1"/>
</dbReference>
<dbReference type="GO" id="GO:0098813">
    <property type="term" value="P:nuclear chromosome segregation"/>
    <property type="evidence" value="ECO:0007669"/>
    <property type="project" value="UniProtKB-ARBA"/>
</dbReference>
<dbReference type="Gene3D" id="1.10.510.10">
    <property type="entry name" value="Transferase(Phosphotransferase) domain 1"/>
    <property type="match status" value="1"/>
</dbReference>
<dbReference type="STRING" id="105984.A0A427XJF8"/>
<dbReference type="GO" id="GO:0004674">
    <property type="term" value="F:protein serine/threonine kinase activity"/>
    <property type="evidence" value="ECO:0007669"/>
    <property type="project" value="UniProtKB-KW"/>
</dbReference>
<dbReference type="OrthoDB" id="20524at2759"/>
<reference evidence="9 10" key="1">
    <citation type="submission" date="2018-11" db="EMBL/GenBank/DDBJ databases">
        <title>Genome sequence of Apiotrichum porosum DSM 27194.</title>
        <authorList>
            <person name="Aliyu H."/>
            <person name="Gorte O."/>
            <person name="Ochsenreither K."/>
        </authorList>
    </citation>
    <scope>NUCLEOTIDE SEQUENCE [LARGE SCALE GENOMIC DNA]</scope>
    <source>
        <strain evidence="9 10">DSM 27194</strain>
    </source>
</reference>
<keyword evidence="3 6" id="KW-0547">Nucleotide-binding</keyword>
<dbReference type="AlphaFoldDB" id="A0A427XJF8"/>
<dbReference type="SMART" id="SM00220">
    <property type="entry name" value="S_TKc"/>
    <property type="match status" value="1"/>
</dbReference>
<feature type="domain" description="Protein kinase" evidence="8">
    <location>
        <begin position="489"/>
        <end position="789"/>
    </location>
</feature>
<keyword evidence="5 6" id="KW-0067">ATP-binding</keyword>
<evidence type="ECO:0000256" key="5">
    <source>
        <dbReference type="ARBA" id="ARBA00022840"/>
    </source>
</evidence>
<feature type="compositionally biased region" description="Low complexity" evidence="7">
    <location>
        <begin position="287"/>
        <end position="299"/>
    </location>
</feature>
<name>A0A427XJF8_9TREE</name>
<evidence type="ECO:0000256" key="7">
    <source>
        <dbReference type="SAM" id="MobiDB-lite"/>
    </source>
</evidence>
<dbReference type="EMBL" id="RSCE01000011">
    <property type="protein sequence ID" value="RSH78894.1"/>
    <property type="molecule type" value="Genomic_DNA"/>
</dbReference>
<protein>
    <submittedName>
        <fullName evidence="9">Protein kinase</fullName>
    </submittedName>
</protein>
<feature type="compositionally biased region" description="Basic and acidic residues" evidence="7">
    <location>
        <begin position="199"/>
        <end position="213"/>
    </location>
</feature>
<dbReference type="CDD" id="cd14131">
    <property type="entry name" value="PKc_Mps1"/>
    <property type="match status" value="1"/>
</dbReference>
<feature type="compositionally biased region" description="Basic and acidic residues" evidence="7">
    <location>
        <begin position="367"/>
        <end position="377"/>
    </location>
</feature>
<feature type="region of interest" description="Disordered" evidence="7">
    <location>
        <begin position="397"/>
        <end position="435"/>
    </location>
</feature>
<evidence type="ECO:0000256" key="2">
    <source>
        <dbReference type="ARBA" id="ARBA00022679"/>
    </source>
</evidence>
<dbReference type="GO" id="GO:0005634">
    <property type="term" value="C:nucleus"/>
    <property type="evidence" value="ECO:0007669"/>
    <property type="project" value="TreeGrafter"/>
</dbReference>
<dbReference type="Gene3D" id="3.30.200.20">
    <property type="entry name" value="Phosphorylase Kinase, domain 1"/>
    <property type="match status" value="1"/>
</dbReference>
<dbReference type="Pfam" id="PF00069">
    <property type="entry name" value="Pkinase"/>
    <property type="match status" value="1"/>
</dbReference>
<feature type="compositionally biased region" description="Low complexity" evidence="7">
    <location>
        <begin position="108"/>
        <end position="119"/>
    </location>
</feature>
<gene>
    <name evidence="9" type="primary">MPS1</name>
    <name evidence="9" type="ORF">EHS24_001817</name>
</gene>
<feature type="binding site" evidence="6">
    <location>
        <position position="518"/>
    </location>
    <ligand>
        <name>ATP</name>
        <dbReference type="ChEBI" id="CHEBI:30616"/>
    </ligand>
</feature>
<feature type="region of interest" description="Disordered" evidence="7">
    <location>
        <begin position="1"/>
        <end position="28"/>
    </location>
</feature>
<dbReference type="GO" id="GO:0007094">
    <property type="term" value="P:mitotic spindle assembly checkpoint signaling"/>
    <property type="evidence" value="ECO:0007669"/>
    <property type="project" value="TreeGrafter"/>
</dbReference>
<dbReference type="PROSITE" id="PS00108">
    <property type="entry name" value="PROTEIN_KINASE_ST"/>
    <property type="match status" value="1"/>
</dbReference>
<dbReference type="FunFam" id="3.30.200.20:FF:000131">
    <property type="entry name" value="Dual specificity protein kinase TTK"/>
    <property type="match status" value="1"/>
</dbReference>
<dbReference type="InterPro" id="IPR000719">
    <property type="entry name" value="Prot_kinase_dom"/>
</dbReference>
<dbReference type="GO" id="GO:0033316">
    <property type="term" value="P:meiotic spindle assembly checkpoint signaling"/>
    <property type="evidence" value="ECO:0007669"/>
    <property type="project" value="TreeGrafter"/>
</dbReference>
<evidence type="ECO:0000313" key="9">
    <source>
        <dbReference type="EMBL" id="RSH78894.1"/>
    </source>
</evidence>
<dbReference type="GeneID" id="39586360"/>
<feature type="region of interest" description="Disordered" evidence="7">
    <location>
        <begin position="66"/>
        <end position="377"/>
    </location>
</feature>
<dbReference type="FunFam" id="1.10.510.10:FF:000224">
    <property type="entry name" value="serine/threonine-protein kinase mph1 isoform X1"/>
    <property type="match status" value="1"/>
</dbReference>
<keyword evidence="1" id="KW-0723">Serine/threonine-protein kinase</keyword>
<dbReference type="PROSITE" id="PS50011">
    <property type="entry name" value="PROTEIN_KINASE_DOM"/>
    <property type="match status" value="1"/>
</dbReference>
<evidence type="ECO:0000259" key="8">
    <source>
        <dbReference type="PROSITE" id="PS50011"/>
    </source>
</evidence>
<accession>A0A427XJF8</accession>
<dbReference type="GO" id="GO:0034501">
    <property type="term" value="P:protein localization to kinetochore"/>
    <property type="evidence" value="ECO:0007669"/>
    <property type="project" value="TreeGrafter"/>
</dbReference>
<keyword evidence="10" id="KW-1185">Reference proteome</keyword>
<comment type="caution">
    <text evidence="9">The sequence shown here is derived from an EMBL/GenBank/DDBJ whole genome shotgun (WGS) entry which is preliminary data.</text>
</comment>
<sequence>MSKSPSTPVRYDGARSSRQPAWDNVDQDDSVELTLPEFHFPWLGDNTTTAGAAAAATPLSTTAVALVSREGRENRAKAHPTAAHQRLESSSVNSSASSSHRLPLSDNSMASGSSFTSPPSAAPTPPSDYHSDYRKTASRKSPPAPRYSDEAEPGRPMRPSASRSFQRVVSAPVSGSAFFDHADDDDDHDQYNDPAHQLKKSEDQRSGPADHVRVSAPRSANMVTPGIAQRTLGSSTASSRRLAGLSRFGGPARRVVAPLDPDELEEDGVSSATESPHNASDLHQPDTSSHQPTGSSSSTARPFEHVPSTYAIPESHPSLYEMPRPLDTKDLWQEPPLGLDELRRPKSPPLSTSDRGNRPLPPPQHDVGGKRKGDLALGHDERQVGNGLQDAVSVRVASVSRPPAQGQLRASRPAPSIQPSVDRPSASSPAPRPGEQLATFTAQLPPSGHGVPPSLPHVATAPAPAMPVAQPLPAAPLSKRSFLVNGVPYERLGILGKGGTSKVYSVLCPTKRVVYALKRVALDRADSETYQSYTNEIELLRRLRGHDRIIQLIDHQITFNQSNRPKMLMMVMECGEIDFAGLLDEQRGRPLNMNFVGLYWQQMLEAVQAVHAENVVHTDLKPANFVLVKGRLKIIDFGIAKAVANDTVNIQRDQQIGTVNYMSPEAIQRMNNQKVLKVRRFMPRRCTDSNQLSYPSDVWSLGCILYQMIYGSLPFQHVQGGPLSRMNAIADPTYRIDYPSAAVSKPSTANGQAYTVTVPPLAISAMRSCLEYDKERRLTIPQQLRHPFLSSSQDAAAAPALPPGATSITRDQMAMLVNFVLRENRLPSLGPHDSTAEDLFAQLQAQNSISQT</sequence>
<evidence type="ECO:0000256" key="1">
    <source>
        <dbReference type="ARBA" id="ARBA00022527"/>
    </source>
</evidence>
<dbReference type="InterPro" id="IPR017441">
    <property type="entry name" value="Protein_kinase_ATP_BS"/>
</dbReference>
<keyword evidence="4 9" id="KW-0418">Kinase</keyword>
<dbReference type="InterPro" id="IPR011009">
    <property type="entry name" value="Kinase-like_dom_sf"/>
</dbReference>
<dbReference type="GO" id="GO:0000776">
    <property type="term" value="C:kinetochore"/>
    <property type="evidence" value="ECO:0007669"/>
    <property type="project" value="TreeGrafter"/>
</dbReference>
<keyword evidence="2" id="KW-0808">Transferase</keyword>
<dbReference type="SUPFAM" id="SSF56112">
    <property type="entry name" value="Protein kinase-like (PK-like)"/>
    <property type="match status" value="1"/>
</dbReference>
<dbReference type="PANTHER" id="PTHR22974">
    <property type="entry name" value="MIXED LINEAGE PROTEIN KINASE"/>
    <property type="match status" value="1"/>
</dbReference>
<evidence type="ECO:0000256" key="4">
    <source>
        <dbReference type="ARBA" id="ARBA00022777"/>
    </source>
</evidence>
<dbReference type="InterPro" id="IPR008271">
    <property type="entry name" value="Ser/Thr_kinase_AS"/>
</dbReference>
<feature type="compositionally biased region" description="Low complexity" evidence="7">
    <location>
        <begin position="89"/>
        <end position="99"/>
    </location>
</feature>
<dbReference type="RefSeq" id="XP_028474041.1">
    <property type="nucleotide sequence ID" value="XM_028617578.1"/>
</dbReference>
<organism evidence="9 10">
    <name type="scientific">Apiotrichum porosum</name>
    <dbReference type="NCBI Taxonomy" id="105984"/>
    <lineage>
        <taxon>Eukaryota</taxon>
        <taxon>Fungi</taxon>
        <taxon>Dikarya</taxon>
        <taxon>Basidiomycota</taxon>
        <taxon>Agaricomycotina</taxon>
        <taxon>Tremellomycetes</taxon>
        <taxon>Trichosporonales</taxon>
        <taxon>Trichosporonaceae</taxon>
        <taxon>Apiotrichum</taxon>
    </lineage>
</organism>
<evidence type="ECO:0000313" key="10">
    <source>
        <dbReference type="Proteomes" id="UP000279236"/>
    </source>
</evidence>
<dbReference type="InterPro" id="IPR027084">
    <property type="entry name" value="Mps1_cat"/>
</dbReference>
<dbReference type="GO" id="GO:0004712">
    <property type="term" value="F:protein serine/threonine/tyrosine kinase activity"/>
    <property type="evidence" value="ECO:0007669"/>
    <property type="project" value="TreeGrafter"/>
</dbReference>
<dbReference type="Proteomes" id="UP000279236">
    <property type="component" value="Unassembled WGS sequence"/>
</dbReference>
<evidence type="ECO:0000256" key="6">
    <source>
        <dbReference type="PROSITE-ProRule" id="PRU10141"/>
    </source>
</evidence>
<dbReference type="GO" id="GO:0005524">
    <property type="term" value="F:ATP binding"/>
    <property type="evidence" value="ECO:0007669"/>
    <property type="project" value="UniProtKB-UniRule"/>
</dbReference>
<proteinExistence type="predicted"/>
<dbReference type="PANTHER" id="PTHR22974:SF21">
    <property type="entry name" value="DUAL SPECIFICITY PROTEIN KINASE TTK"/>
    <property type="match status" value="1"/>
</dbReference>
<evidence type="ECO:0000256" key="3">
    <source>
        <dbReference type="ARBA" id="ARBA00022741"/>
    </source>
</evidence>